<dbReference type="EMBL" id="RQJO01000010">
    <property type="protein sequence ID" value="RRB01054.1"/>
    <property type="molecule type" value="Genomic_DNA"/>
</dbReference>
<dbReference type="Gene3D" id="3.40.50.1110">
    <property type="entry name" value="SGNH hydrolase"/>
    <property type="match status" value="1"/>
</dbReference>
<dbReference type="GO" id="GO:0001681">
    <property type="term" value="F:sialate O-acetylesterase activity"/>
    <property type="evidence" value="ECO:0007669"/>
    <property type="project" value="InterPro"/>
</dbReference>
<dbReference type="AlphaFoldDB" id="A0A3P1BKD1"/>
<keyword evidence="4" id="KW-1185">Reference proteome</keyword>
<dbReference type="InterPro" id="IPR036514">
    <property type="entry name" value="SGNH_hydro_sf"/>
</dbReference>
<dbReference type="InterPro" id="IPR039329">
    <property type="entry name" value="SIAE"/>
</dbReference>
<dbReference type="InterPro" id="IPR005181">
    <property type="entry name" value="SASA"/>
</dbReference>
<dbReference type="PANTHER" id="PTHR22901:SF0">
    <property type="entry name" value="SIALATE O-ACETYLESTERASE"/>
    <property type="match status" value="1"/>
</dbReference>
<organism evidence="3 4">
    <name type="scientific">Larkinella rosea</name>
    <dbReference type="NCBI Taxonomy" id="2025312"/>
    <lineage>
        <taxon>Bacteria</taxon>
        <taxon>Pseudomonadati</taxon>
        <taxon>Bacteroidota</taxon>
        <taxon>Cytophagia</taxon>
        <taxon>Cytophagales</taxon>
        <taxon>Spirosomataceae</taxon>
        <taxon>Larkinella</taxon>
    </lineage>
</organism>
<dbReference type="PANTHER" id="PTHR22901">
    <property type="entry name" value="SIALATE O-ACETYLESTERASE"/>
    <property type="match status" value="1"/>
</dbReference>
<accession>A0A3P1BKD1</accession>
<feature type="domain" description="Sialate O-acetylesterase" evidence="2">
    <location>
        <begin position="102"/>
        <end position="347"/>
    </location>
</feature>
<proteinExistence type="predicted"/>
<evidence type="ECO:0000313" key="3">
    <source>
        <dbReference type="EMBL" id="RRB01054.1"/>
    </source>
</evidence>
<keyword evidence="1" id="KW-0378">Hydrolase</keyword>
<dbReference type="RefSeq" id="WP_148095905.1">
    <property type="nucleotide sequence ID" value="NZ_RQJO01000010.1"/>
</dbReference>
<dbReference type="Pfam" id="PF03629">
    <property type="entry name" value="SASA"/>
    <property type="match status" value="1"/>
</dbReference>
<protein>
    <submittedName>
        <fullName evidence="3">Sialate O-acetylesterase</fullName>
    </submittedName>
</protein>
<evidence type="ECO:0000313" key="4">
    <source>
        <dbReference type="Proteomes" id="UP000271925"/>
    </source>
</evidence>
<evidence type="ECO:0000259" key="2">
    <source>
        <dbReference type="Pfam" id="PF03629"/>
    </source>
</evidence>
<dbReference type="SUPFAM" id="SSF52266">
    <property type="entry name" value="SGNH hydrolase"/>
    <property type="match status" value="1"/>
</dbReference>
<gene>
    <name evidence="3" type="ORF">EHT25_23035</name>
</gene>
<sequence length="468" mass="51900">MKTALLLWIGLIAAAKAKVVLPPILASDMVLQQQTEVAIWGWADPTEKITVTASWENRVVSVTGAADATWKIRLRTPKSGGPYSIAIKGNNTVLLTNILIGEVWVCSGQSNMALTAAGGVKDARAELPTAYNPNIRLFRMGRRAAATPQDNVGGNWAVCDSVSLKRFSAVGYFFGKKLQTTLGVPIGLIDMSWGGSKMDTWLPESLVNLYPETRHSGRTMVKTPWAPNIPGVLYNGMVAPITSFAIAGVIWYQGESNRHYAPAYAQLTRLLVESWRSVWQNDFPFYSVQLAPYRYGGTFETALIRENQAKAMAIPKTGMIVTTDLVDNLDDIHPVYKKEVGNRLANWALAETYQQRIDPYKSPQYRSMLIAGNRIRLMFDHAPNGLMAKTEPITEFEIAGADRVFRKAQARIDQHTVEVWADGVEKPLAVRFAFRDAPEPNLFSQEGLPVIPFRTDNWALGLDRQGND</sequence>
<reference evidence="3 4" key="1">
    <citation type="submission" date="2018-11" db="EMBL/GenBank/DDBJ databases">
        <authorList>
            <person name="Zhou Z."/>
            <person name="Wang G."/>
        </authorList>
    </citation>
    <scope>NUCLEOTIDE SEQUENCE [LARGE SCALE GENOMIC DNA]</scope>
    <source>
        <strain evidence="3 4">KCTC52004</strain>
    </source>
</reference>
<comment type="caution">
    <text evidence="3">The sequence shown here is derived from an EMBL/GenBank/DDBJ whole genome shotgun (WGS) entry which is preliminary data.</text>
</comment>
<dbReference type="Proteomes" id="UP000271925">
    <property type="component" value="Unassembled WGS sequence"/>
</dbReference>
<dbReference type="OrthoDB" id="9816001at2"/>
<name>A0A3P1BKD1_9BACT</name>
<dbReference type="GO" id="GO:0005975">
    <property type="term" value="P:carbohydrate metabolic process"/>
    <property type="evidence" value="ECO:0007669"/>
    <property type="project" value="TreeGrafter"/>
</dbReference>
<evidence type="ECO:0000256" key="1">
    <source>
        <dbReference type="ARBA" id="ARBA00022801"/>
    </source>
</evidence>